<dbReference type="GO" id="GO:0045892">
    <property type="term" value="P:negative regulation of DNA-templated transcription"/>
    <property type="evidence" value="ECO:0007669"/>
    <property type="project" value="InterPro"/>
</dbReference>
<evidence type="ECO:0000256" key="2">
    <source>
        <dbReference type="ARBA" id="ARBA00023125"/>
    </source>
</evidence>
<protein>
    <submittedName>
        <fullName evidence="6">TetR family transcriptional regulator</fullName>
    </submittedName>
</protein>
<gene>
    <name evidence="6" type="ORF">FNM00_07065</name>
</gene>
<dbReference type="OrthoDB" id="329481at2"/>
<dbReference type="AlphaFoldDB" id="A0A554SD78"/>
<evidence type="ECO:0000256" key="4">
    <source>
        <dbReference type="PROSITE-ProRule" id="PRU00335"/>
    </source>
</evidence>
<comment type="caution">
    <text evidence="6">The sequence shown here is derived from an EMBL/GenBank/DDBJ whole genome shotgun (WGS) entry which is preliminary data.</text>
</comment>
<evidence type="ECO:0000259" key="5">
    <source>
        <dbReference type="PROSITE" id="PS50977"/>
    </source>
</evidence>
<evidence type="ECO:0000256" key="1">
    <source>
        <dbReference type="ARBA" id="ARBA00023015"/>
    </source>
</evidence>
<reference evidence="6 7" key="1">
    <citation type="submission" date="2019-07" db="EMBL/GenBank/DDBJ databases">
        <authorList>
            <person name="Zhao L.H."/>
        </authorList>
    </citation>
    <scope>NUCLEOTIDE SEQUENCE [LARGE SCALE GENOMIC DNA]</scope>
    <source>
        <strain evidence="6 7">Co35</strain>
    </source>
</reference>
<dbReference type="InterPro" id="IPR050109">
    <property type="entry name" value="HTH-type_TetR-like_transc_reg"/>
</dbReference>
<name>A0A554SD78_9ACTN</name>
<evidence type="ECO:0000313" key="7">
    <source>
        <dbReference type="Proteomes" id="UP000316988"/>
    </source>
</evidence>
<keyword evidence="3" id="KW-0804">Transcription</keyword>
<keyword evidence="1" id="KW-0805">Transcription regulation</keyword>
<dbReference type="Pfam" id="PF00440">
    <property type="entry name" value="TetR_N"/>
    <property type="match status" value="1"/>
</dbReference>
<accession>A0A554SD78</accession>
<feature type="DNA-binding region" description="H-T-H motif" evidence="4">
    <location>
        <begin position="48"/>
        <end position="67"/>
    </location>
</feature>
<keyword evidence="2 4" id="KW-0238">DNA-binding</keyword>
<keyword evidence="7" id="KW-1185">Reference proteome</keyword>
<dbReference type="SUPFAM" id="SSF48498">
    <property type="entry name" value="Tetracyclin repressor-like, C-terminal domain"/>
    <property type="match status" value="1"/>
</dbReference>
<dbReference type="SUPFAM" id="SSF46689">
    <property type="entry name" value="Homeodomain-like"/>
    <property type="match status" value="1"/>
</dbReference>
<dbReference type="Pfam" id="PF02909">
    <property type="entry name" value="TetR_C_1"/>
    <property type="match status" value="1"/>
</dbReference>
<dbReference type="InterPro" id="IPR009057">
    <property type="entry name" value="Homeodomain-like_sf"/>
</dbReference>
<dbReference type="GO" id="GO:0003700">
    <property type="term" value="F:DNA-binding transcription factor activity"/>
    <property type="evidence" value="ECO:0007669"/>
    <property type="project" value="TreeGrafter"/>
</dbReference>
<feature type="domain" description="HTH tetR-type" evidence="5">
    <location>
        <begin position="25"/>
        <end position="85"/>
    </location>
</feature>
<dbReference type="PROSITE" id="PS50977">
    <property type="entry name" value="HTH_TETR_2"/>
    <property type="match status" value="1"/>
</dbReference>
<dbReference type="GO" id="GO:0000976">
    <property type="term" value="F:transcription cis-regulatory region binding"/>
    <property type="evidence" value="ECO:0007669"/>
    <property type="project" value="TreeGrafter"/>
</dbReference>
<dbReference type="EMBL" id="VLNT01000004">
    <property type="protein sequence ID" value="TSD64300.1"/>
    <property type="molecule type" value="Genomic_DNA"/>
</dbReference>
<dbReference type="Proteomes" id="UP000316988">
    <property type="component" value="Unassembled WGS sequence"/>
</dbReference>
<dbReference type="PANTHER" id="PTHR30055">
    <property type="entry name" value="HTH-TYPE TRANSCRIPTIONAL REGULATOR RUTR"/>
    <property type="match status" value="1"/>
</dbReference>
<sequence>MYGLGVRTSRGKAVQVSPNSTDGARLTPETIAAHALALADEDGLEKLTVRRLASRIGIGTMTFYGYFRSKEEILDAMADLALGSLVLPDRSTNETPSEAIVSMANAFRQLLHDHPAVAQILVTRVTESPQARRGAMEAVIDRLIASGIPGPLAVQCYGFIIIYTLGFESYQAPRNWAGDDAESDERRRQQSHRFAALPMDEFPRLIALRDSIIDLPADSQFEFGLQCLCAQVESLLAG</sequence>
<dbReference type="InterPro" id="IPR001647">
    <property type="entry name" value="HTH_TetR"/>
</dbReference>
<evidence type="ECO:0000313" key="6">
    <source>
        <dbReference type="EMBL" id="TSD64300.1"/>
    </source>
</evidence>
<dbReference type="PANTHER" id="PTHR30055:SF151">
    <property type="entry name" value="TRANSCRIPTIONAL REGULATORY PROTEIN"/>
    <property type="match status" value="1"/>
</dbReference>
<dbReference type="Gene3D" id="1.10.357.10">
    <property type="entry name" value="Tetracycline Repressor, domain 2"/>
    <property type="match status" value="1"/>
</dbReference>
<proteinExistence type="predicted"/>
<organism evidence="6 7">
    <name type="scientific">Aeromicrobium piscarium</name>
    <dbReference type="NCBI Taxonomy" id="2590901"/>
    <lineage>
        <taxon>Bacteria</taxon>
        <taxon>Bacillati</taxon>
        <taxon>Actinomycetota</taxon>
        <taxon>Actinomycetes</taxon>
        <taxon>Propionibacteriales</taxon>
        <taxon>Nocardioidaceae</taxon>
        <taxon>Aeromicrobium</taxon>
    </lineage>
</organism>
<evidence type="ECO:0000256" key="3">
    <source>
        <dbReference type="ARBA" id="ARBA00023163"/>
    </source>
</evidence>
<dbReference type="InterPro" id="IPR004111">
    <property type="entry name" value="Repressor_TetR_C"/>
</dbReference>
<dbReference type="InterPro" id="IPR036271">
    <property type="entry name" value="Tet_transcr_reg_TetR-rel_C_sf"/>
</dbReference>